<organism evidence="1 2">
    <name type="scientific">Dissostichus eleginoides</name>
    <name type="common">Patagonian toothfish</name>
    <name type="synonym">Dissostichus amissus</name>
    <dbReference type="NCBI Taxonomy" id="100907"/>
    <lineage>
        <taxon>Eukaryota</taxon>
        <taxon>Metazoa</taxon>
        <taxon>Chordata</taxon>
        <taxon>Craniata</taxon>
        <taxon>Vertebrata</taxon>
        <taxon>Euteleostomi</taxon>
        <taxon>Actinopterygii</taxon>
        <taxon>Neopterygii</taxon>
        <taxon>Teleostei</taxon>
        <taxon>Neoteleostei</taxon>
        <taxon>Acanthomorphata</taxon>
        <taxon>Eupercaria</taxon>
        <taxon>Perciformes</taxon>
        <taxon>Notothenioidei</taxon>
        <taxon>Nototheniidae</taxon>
        <taxon>Dissostichus</taxon>
    </lineage>
</organism>
<protein>
    <submittedName>
        <fullName evidence="1">Nucleoid-associated protein CF0672</fullName>
    </submittedName>
</protein>
<comment type="caution">
    <text evidence="1">The sequence shown here is derived from an EMBL/GenBank/DDBJ whole genome shotgun (WGS) entry which is preliminary data.</text>
</comment>
<proteinExistence type="predicted"/>
<keyword evidence="2" id="KW-1185">Reference proteome</keyword>
<reference evidence="1" key="1">
    <citation type="submission" date="2023-04" db="EMBL/GenBank/DDBJ databases">
        <title>Chromosome-level genome of Chaenocephalus aceratus.</title>
        <authorList>
            <person name="Park H."/>
        </authorList>
    </citation>
    <scope>NUCLEOTIDE SEQUENCE</scope>
    <source>
        <strain evidence="1">DE</strain>
        <tissue evidence="1">Muscle</tissue>
    </source>
</reference>
<evidence type="ECO:0000313" key="2">
    <source>
        <dbReference type="Proteomes" id="UP001228049"/>
    </source>
</evidence>
<dbReference type="EMBL" id="JASDAP010000021">
    <property type="protein sequence ID" value="KAK1885043.1"/>
    <property type="molecule type" value="Genomic_DNA"/>
</dbReference>
<accession>A0AAD9BLR4</accession>
<evidence type="ECO:0000313" key="1">
    <source>
        <dbReference type="EMBL" id="KAK1885043.1"/>
    </source>
</evidence>
<sequence length="100" mass="11329">MLQKSCSVMRKASDQEMLQKSCCGPEKKHLIRRCSRSRAAAMKTTPDQEMLQKSCSVMRKASDQESCFSFRCSRSRAAAMKTTPDQEMLQKSCCGHEKIT</sequence>
<name>A0AAD9BLR4_DISEL</name>
<dbReference type="Proteomes" id="UP001228049">
    <property type="component" value="Unassembled WGS sequence"/>
</dbReference>
<gene>
    <name evidence="1" type="ORF">KUDE01_031239</name>
</gene>
<dbReference type="AlphaFoldDB" id="A0AAD9BLR4"/>